<dbReference type="EMBL" id="JACHXN010000028">
    <property type="protein sequence ID" value="MBB3149213.1"/>
    <property type="molecule type" value="Genomic_DNA"/>
</dbReference>
<gene>
    <name evidence="1" type="ORF">FHS21_005665</name>
</gene>
<name>A0A839UHF9_9HYPH</name>
<reference evidence="1 2" key="1">
    <citation type="submission" date="2020-08" db="EMBL/GenBank/DDBJ databases">
        <title>Genomic Encyclopedia of Type Strains, Phase III (KMG-III): the genomes of soil and plant-associated and newly described type strains.</title>
        <authorList>
            <person name="Whitman W."/>
        </authorList>
    </citation>
    <scope>NUCLEOTIDE SEQUENCE [LARGE SCALE GENOMIC DNA]</scope>
    <source>
        <strain evidence="1 2">CECT 7015</strain>
    </source>
</reference>
<dbReference type="Proteomes" id="UP000554520">
    <property type="component" value="Unassembled WGS sequence"/>
</dbReference>
<sequence length="210" mass="24005">MRELLRRLNDPDWEDLSDYVVHFTRKTIENDCAANIESILLQGSIDARTKFGVGRYYPGCEKAVCLSEVPILHLPPVTIRRGVFGIGFTKSFIFQLGGGPLFYLTGGRYEAIAALMKTAANDLDAPVWKLVPYIDQGSGAYDFDWEREWRVPGAIPVTPENVSFLFLPHSLHEDFRGYLRRKHSEGSMPLFDCPLIDPKWPKERIRECLR</sequence>
<evidence type="ECO:0000313" key="2">
    <source>
        <dbReference type="Proteomes" id="UP000554520"/>
    </source>
</evidence>
<dbReference type="AlphaFoldDB" id="A0A839UHF9"/>
<dbReference type="RefSeq" id="WP_183664952.1">
    <property type="nucleotide sequence ID" value="NZ_JACHXN010000028.1"/>
</dbReference>
<keyword evidence="2" id="KW-1185">Reference proteome</keyword>
<accession>A0A839UHF9</accession>
<organism evidence="1 2">
    <name type="scientific">Phyllobacterium trifolii</name>
    <dbReference type="NCBI Taxonomy" id="300193"/>
    <lineage>
        <taxon>Bacteria</taxon>
        <taxon>Pseudomonadati</taxon>
        <taxon>Pseudomonadota</taxon>
        <taxon>Alphaproteobacteria</taxon>
        <taxon>Hyphomicrobiales</taxon>
        <taxon>Phyllobacteriaceae</taxon>
        <taxon>Phyllobacterium</taxon>
    </lineage>
</organism>
<protein>
    <submittedName>
        <fullName evidence="1">Uncharacterized protein</fullName>
    </submittedName>
</protein>
<comment type="caution">
    <text evidence="1">The sequence shown here is derived from an EMBL/GenBank/DDBJ whole genome shotgun (WGS) entry which is preliminary data.</text>
</comment>
<proteinExistence type="predicted"/>
<evidence type="ECO:0000313" key="1">
    <source>
        <dbReference type="EMBL" id="MBB3149213.1"/>
    </source>
</evidence>